<dbReference type="InterPro" id="IPR036625">
    <property type="entry name" value="E3-bd_dom_sf"/>
</dbReference>
<dbReference type="InterPro" id="IPR055370">
    <property type="entry name" value="Lsr2_DNA-bd"/>
</dbReference>
<evidence type="ECO:0000259" key="3">
    <source>
        <dbReference type="Pfam" id="PF11774"/>
    </source>
</evidence>
<dbReference type="InterPro" id="IPR042261">
    <property type="entry name" value="Lsr2-like_dimerization"/>
</dbReference>
<dbReference type="Pfam" id="PF23359">
    <property type="entry name" value="Lsr2_DNA-bd"/>
    <property type="match status" value="1"/>
</dbReference>
<dbReference type="Proteomes" id="UP001500851">
    <property type="component" value="Unassembled WGS sequence"/>
</dbReference>
<evidence type="ECO:0000313" key="6">
    <source>
        <dbReference type="Proteomes" id="UP001500851"/>
    </source>
</evidence>
<name>A0ABN2LHI9_9MICO</name>
<evidence type="ECO:0000256" key="2">
    <source>
        <dbReference type="SAM" id="MobiDB-lite"/>
    </source>
</evidence>
<feature type="compositionally biased region" description="Polar residues" evidence="2">
    <location>
        <begin position="70"/>
        <end position="81"/>
    </location>
</feature>
<dbReference type="Gene3D" id="3.30.60.230">
    <property type="entry name" value="Lsr2, dimerization domain"/>
    <property type="match status" value="1"/>
</dbReference>
<dbReference type="Pfam" id="PF11774">
    <property type="entry name" value="Lsr2"/>
    <property type="match status" value="1"/>
</dbReference>
<protein>
    <submittedName>
        <fullName evidence="5">Lsr2 family protein</fullName>
    </submittedName>
</protein>
<keyword evidence="6" id="KW-1185">Reference proteome</keyword>
<evidence type="ECO:0000313" key="5">
    <source>
        <dbReference type="EMBL" id="GAA1788621.1"/>
    </source>
</evidence>
<comment type="caution">
    <text evidence="5">The sequence shown here is derived from an EMBL/GenBank/DDBJ whole genome shotgun (WGS) entry which is preliminary data.</text>
</comment>
<keyword evidence="1" id="KW-0238">DNA-binding</keyword>
<organism evidence="5 6">
    <name type="scientific">Leucobacter iarius</name>
    <dbReference type="NCBI Taxonomy" id="333963"/>
    <lineage>
        <taxon>Bacteria</taxon>
        <taxon>Bacillati</taxon>
        <taxon>Actinomycetota</taxon>
        <taxon>Actinomycetes</taxon>
        <taxon>Micrococcales</taxon>
        <taxon>Microbacteriaceae</taxon>
        <taxon>Leucobacter</taxon>
    </lineage>
</organism>
<dbReference type="InterPro" id="IPR024412">
    <property type="entry name" value="Lsr2_dim_dom"/>
</dbReference>
<feature type="domain" description="Lsr2 dimerization" evidence="3">
    <location>
        <begin position="1"/>
        <end position="61"/>
    </location>
</feature>
<dbReference type="Gene3D" id="4.10.320.10">
    <property type="entry name" value="E3-binding domain"/>
    <property type="match status" value="1"/>
</dbReference>
<dbReference type="RefSeq" id="WP_344031402.1">
    <property type="nucleotide sequence ID" value="NZ_BAAAOB010000001.1"/>
</dbReference>
<gene>
    <name evidence="5" type="ORF">GCM10009768_17090</name>
</gene>
<feature type="domain" description="Lsr2 DNA-binding" evidence="4">
    <location>
        <begin position="79"/>
        <end position="111"/>
    </location>
</feature>
<proteinExistence type="predicted"/>
<evidence type="ECO:0000259" key="4">
    <source>
        <dbReference type="Pfam" id="PF23359"/>
    </source>
</evidence>
<feature type="region of interest" description="Disordered" evidence="2">
    <location>
        <begin position="62"/>
        <end position="83"/>
    </location>
</feature>
<dbReference type="EMBL" id="BAAAOB010000001">
    <property type="protein sequence ID" value="GAA1788621.1"/>
    <property type="molecule type" value="Genomic_DNA"/>
</dbReference>
<accession>A0ABN2LHI9</accession>
<evidence type="ECO:0000256" key="1">
    <source>
        <dbReference type="ARBA" id="ARBA00023125"/>
    </source>
</evidence>
<sequence length="113" mass="12200">MAKRITEILVDDLDGTELTDGAGETVRFSLDGTAYEIDLSEAHAAELREAFAPFVKVARKASSAARGRTAQRSSRGSSNASAVREWLREQGHEVPDRGRIPGKLLAIYEAAQG</sequence>
<reference evidence="5 6" key="1">
    <citation type="journal article" date="2019" name="Int. J. Syst. Evol. Microbiol.">
        <title>The Global Catalogue of Microorganisms (GCM) 10K type strain sequencing project: providing services to taxonomists for standard genome sequencing and annotation.</title>
        <authorList>
            <consortium name="The Broad Institute Genomics Platform"/>
            <consortium name="The Broad Institute Genome Sequencing Center for Infectious Disease"/>
            <person name="Wu L."/>
            <person name="Ma J."/>
        </authorList>
    </citation>
    <scope>NUCLEOTIDE SEQUENCE [LARGE SCALE GENOMIC DNA]</scope>
    <source>
        <strain evidence="5 6">JCM 14736</strain>
    </source>
</reference>